<evidence type="ECO:0000313" key="5">
    <source>
        <dbReference type="EMBL" id="KAB2953104.1"/>
    </source>
</evidence>
<dbReference type="EMBL" id="WBXO01000004">
    <property type="protein sequence ID" value="KAB2953104.1"/>
    <property type="molecule type" value="Genomic_DNA"/>
</dbReference>
<organism evidence="5 6">
    <name type="scientific">Heliorestis acidaminivorans</name>
    <dbReference type="NCBI Taxonomy" id="553427"/>
    <lineage>
        <taxon>Bacteria</taxon>
        <taxon>Bacillati</taxon>
        <taxon>Bacillota</taxon>
        <taxon>Clostridia</taxon>
        <taxon>Eubacteriales</taxon>
        <taxon>Heliobacteriaceae</taxon>
        <taxon>Heliorestis</taxon>
    </lineage>
</organism>
<name>A0A6I0F196_9FIRM</name>
<dbReference type="InterPro" id="IPR029000">
    <property type="entry name" value="Cyclophilin-like_dom_sf"/>
</dbReference>
<evidence type="ECO:0000256" key="1">
    <source>
        <dbReference type="ARBA" id="ARBA00022741"/>
    </source>
</evidence>
<accession>A0A6I0F196</accession>
<dbReference type="AlphaFoldDB" id="A0A6I0F196"/>
<feature type="domain" description="Carboxyltransferase" evidence="4">
    <location>
        <begin position="1"/>
        <end position="197"/>
    </location>
</feature>
<proteinExistence type="predicted"/>
<protein>
    <submittedName>
        <fullName evidence="5">5-oxoprolinase subunit PxpB</fullName>
        <ecNumber evidence="5">3.5.2.9</ecNumber>
    </submittedName>
</protein>
<evidence type="ECO:0000256" key="3">
    <source>
        <dbReference type="ARBA" id="ARBA00022840"/>
    </source>
</evidence>
<dbReference type="SUPFAM" id="SSF50891">
    <property type="entry name" value="Cyclophilin-like"/>
    <property type="match status" value="1"/>
</dbReference>
<evidence type="ECO:0000256" key="2">
    <source>
        <dbReference type="ARBA" id="ARBA00022801"/>
    </source>
</evidence>
<keyword evidence="1" id="KW-0547">Nucleotide-binding</keyword>
<dbReference type="Gene3D" id="3.30.1360.40">
    <property type="match status" value="1"/>
</dbReference>
<dbReference type="Gene3D" id="2.40.100.10">
    <property type="entry name" value="Cyclophilin-like"/>
    <property type="match status" value="1"/>
</dbReference>
<dbReference type="SUPFAM" id="SSF160467">
    <property type="entry name" value="PH0987 N-terminal domain-like"/>
    <property type="match status" value="1"/>
</dbReference>
<dbReference type="GO" id="GO:0005524">
    <property type="term" value="F:ATP binding"/>
    <property type="evidence" value="ECO:0007669"/>
    <property type="project" value="UniProtKB-KW"/>
</dbReference>
<dbReference type="OrthoDB" id="9778567at2"/>
<dbReference type="Proteomes" id="UP000468766">
    <property type="component" value="Unassembled WGS sequence"/>
</dbReference>
<keyword evidence="3" id="KW-0067">ATP-binding</keyword>
<dbReference type="NCBIfam" id="TIGR00370">
    <property type="entry name" value="5-oxoprolinase subunit PxpB"/>
    <property type="match status" value="1"/>
</dbReference>
<dbReference type="EC" id="3.5.2.9" evidence="5"/>
<dbReference type="PANTHER" id="PTHR34698">
    <property type="entry name" value="5-OXOPROLINASE SUBUNIT B"/>
    <property type="match status" value="1"/>
</dbReference>
<comment type="caution">
    <text evidence="5">The sequence shown here is derived from an EMBL/GenBank/DDBJ whole genome shotgun (WGS) entry which is preliminary data.</text>
</comment>
<dbReference type="GO" id="GO:0017168">
    <property type="term" value="F:5-oxoprolinase (ATP-hydrolyzing) activity"/>
    <property type="evidence" value="ECO:0007669"/>
    <property type="project" value="UniProtKB-EC"/>
</dbReference>
<keyword evidence="2 5" id="KW-0378">Hydrolase</keyword>
<reference evidence="5 6" key="1">
    <citation type="submission" date="2019-10" db="EMBL/GenBank/DDBJ databases">
        <title>Whole-genome sequence of the extremophile Heliorestis acidaminivorans DSM 24790.</title>
        <authorList>
            <person name="Kyndt J.A."/>
            <person name="Meyer T.E."/>
        </authorList>
    </citation>
    <scope>NUCLEOTIDE SEQUENCE [LARGE SCALE GENOMIC DNA]</scope>
    <source>
        <strain evidence="5 6">DSM 24790</strain>
    </source>
</reference>
<dbReference type="PANTHER" id="PTHR34698:SF2">
    <property type="entry name" value="5-OXOPROLINASE SUBUNIT B"/>
    <property type="match status" value="1"/>
</dbReference>
<evidence type="ECO:0000259" key="4">
    <source>
        <dbReference type="SMART" id="SM00796"/>
    </source>
</evidence>
<keyword evidence="6" id="KW-1185">Reference proteome</keyword>
<sequence>MGDSAWVVQWTEKISPQINREVQKAGEKIKKLNPPWLIEVVPTFASLTVYYDFLEVDSEHVKVFLEEQIKNLGKSQIKERQEWIIPVCYGGLYGPELKNISREKKLTVEEVIELHSQKLYTVYMLGFIPGFCYLGDVDDAIASPRLAVPRTTVPAGSVGIAGKQTGVYPLKAPGGWQIIGQTPVELYNPEKKDPVSIKAGDLVRFQAISEEDFIKMLKDKSGPYKVSKKNDN</sequence>
<dbReference type="SMART" id="SM00796">
    <property type="entry name" value="AHS1"/>
    <property type="match status" value="1"/>
</dbReference>
<dbReference type="InterPro" id="IPR010016">
    <property type="entry name" value="PxpB"/>
</dbReference>
<dbReference type="InterPro" id="IPR003833">
    <property type="entry name" value="CT_C_D"/>
</dbReference>
<dbReference type="Pfam" id="PF02682">
    <property type="entry name" value="CT_C_D"/>
    <property type="match status" value="1"/>
</dbReference>
<evidence type="ECO:0000313" key="6">
    <source>
        <dbReference type="Proteomes" id="UP000468766"/>
    </source>
</evidence>
<gene>
    <name evidence="5" type="primary">pxpB</name>
    <name evidence="5" type="ORF">F9B85_06185</name>
</gene>